<evidence type="ECO:0000259" key="6">
    <source>
        <dbReference type="Pfam" id="PF00881"/>
    </source>
</evidence>
<reference evidence="8" key="1">
    <citation type="journal article" date="2013" name="Genome Announc.">
        <title>Whole-Genome Sequencing of Lactobacillus shenzhenensis Strain LY-73T.</title>
        <authorList>
            <person name="Lin Z."/>
            <person name="Liu Z."/>
            <person name="Yang R."/>
            <person name="Zou Y."/>
            <person name="Wan D."/>
            <person name="Chen J."/>
            <person name="Guo M."/>
            <person name="Zhao J."/>
            <person name="Fang C."/>
            <person name="Yang R."/>
            <person name="Liu F."/>
        </authorList>
    </citation>
    <scope>NUCLEOTIDE SEQUENCE [LARGE SCALE GENOMIC DNA]</scope>
    <source>
        <strain evidence="8">LY-73</strain>
    </source>
</reference>
<evidence type="ECO:0000256" key="3">
    <source>
        <dbReference type="ARBA" id="ARBA00022643"/>
    </source>
</evidence>
<dbReference type="InterPro" id="IPR029479">
    <property type="entry name" value="Nitroreductase"/>
</dbReference>
<name>U4TUU1_9LACO</name>
<dbReference type="AlphaFoldDB" id="U4TUU1"/>
<keyword evidence="5" id="KW-0521">NADP</keyword>
<evidence type="ECO:0000256" key="4">
    <source>
        <dbReference type="ARBA" id="ARBA00023002"/>
    </source>
</evidence>
<comment type="similarity">
    <text evidence="1 5">Belongs to the flavin oxidoreductase frp family.</text>
</comment>
<dbReference type="PANTHER" id="PTHR43425:SF3">
    <property type="entry name" value="NADPH-DEPENDENT OXIDOREDUCTASE"/>
    <property type="match status" value="1"/>
</dbReference>
<sequence>MPIDSAIETLLHHASVRDFQETPIPPAVLRTLEDVAQHTATSQYMQQYTLIRVSEPALRQQIAAVTTYDYVAGPGALYIFVVDQARNVQLAADQHAAIARLTDWNAFLAGVFDAVLAAQNMVAAAETSGLGTVFLGSILNDPQRMIDLLHLPRYTFPLLGLRIGVPAHKPAEKPRLPHALAVGENGYPHPAAAAALWAAYEETIHRYYADRSSAPRDTDFARMVAANSQSAAHHRGEIGRILKQQGFSLPQD</sequence>
<feature type="domain" description="Nitroreductase" evidence="6">
    <location>
        <begin position="13"/>
        <end position="164"/>
    </location>
</feature>
<dbReference type="PANTHER" id="PTHR43425">
    <property type="entry name" value="OXYGEN-INSENSITIVE NADPH NITROREDUCTASE"/>
    <property type="match status" value="1"/>
</dbReference>
<dbReference type="InterPro" id="IPR000415">
    <property type="entry name" value="Nitroreductase-like"/>
</dbReference>
<dbReference type="PIRSF" id="PIRSF005426">
    <property type="entry name" value="Frp"/>
    <property type="match status" value="1"/>
</dbReference>
<evidence type="ECO:0000256" key="1">
    <source>
        <dbReference type="ARBA" id="ARBA00008366"/>
    </source>
</evidence>
<dbReference type="HOGENOM" id="CLU_070764_0_2_9"/>
<dbReference type="SUPFAM" id="SSF55469">
    <property type="entry name" value="FMN-dependent nitroreductase-like"/>
    <property type="match status" value="1"/>
</dbReference>
<keyword evidence="4 5" id="KW-0560">Oxidoreductase</keyword>
<evidence type="ECO:0000256" key="2">
    <source>
        <dbReference type="ARBA" id="ARBA00022630"/>
    </source>
</evidence>
<gene>
    <name evidence="7" type="ORF">L248_2324</name>
</gene>
<dbReference type="eggNOG" id="COG0778">
    <property type="taxonomic scope" value="Bacteria"/>
</dbReference>
<dbReference type="RefSeq" id="WP_022528990.1">
    <property type="nucleotide sequence ID" value="NZ_KI271585.1"/>
</dbReference>
<keyword evidence="2 5" id="KW-0285">Flavoprotein</keyword>
<proteinExistence type="inferred from homology"/>
<evidence type="ECO:0000256" key="5">
    <source>
        <dbReference type="PIRNR" id="PIRNR005426"/>
    </source>
</evidence>
<dbReference type="InterPro" id="IPR016446">
    <property type="entry name" value="Flavin_OxRdtase_Frp"/>
</dbReference>
<dbReference type="GO" id="GO:0016491">
    <property type="term" value="F:oxidoreductase activity"/>
    <property type="evidence" value="ECO:0007669"/>
    <property type="project" value="UniProtKB-UniRule"/>
</dbReference>
<evidence type="ECO:0000313" key="7">
    <source>
        <dbReference type="EMBL" id="ERL65638.1"/>
    </source>
</evidence>
<organism evidence="7 8">
    <name type="scientific">Schleiferilactobacillus shenzhenensis LY-73</name>
    <dbReference type="NCBI Taxonomy" id="1231336"/>
    <lineage>
        <taxon>Bacteria</taxon>
        <taxon>Bacillati</taxon>
        <taxon>Bacillota</taxon>
        <taxon>Bacilli</taxon>
        <taxon>Lactobacillales</taxon>
        <taxon>Lactobacillaceae</taxon>
        <taxon>Schleiferilactobacillus</taxon>
    </lineage>
</organism>
<dbReference type="STRING" id="1231336.L248_2324"/>
<dbReference type="Gene3D" id="3.40.109.10">
    <property type="entry name" value="NADH Oxidase"/>
    <property type="match status" value="1"/>
</dbReference>
<accession>U4TUU1</accession>
<dbReference type="Pfam" id="PF00881">
    <property type="entry name" value="Nitroreductase"/>
    <property type="match status" value="1"/>
</dbReference>
<keyword evidence="3 5" id="KW-0288">FMN</keyword>
<dbReference type="EMBL" id="KI271585">
    <property type="protein sequence ID" value="ERL65638.1"/>
    <property type="molecule type" value="Genomic_DNA"/>
</dbReference>
<protein>
    <recommendedName>
        <fullName evidence="6">Nitroreductase domain-containing protein</fullName>
    </recommendedName>
</protein>
<dbReference type="Proteomes" id="UP000030647">
    <property type="component" value="Unassembled WGS sequence"/>
</dbReference>
<evidence type="ECO:0000313" key="8">
    <source>
        <dbReference type="Proteomes" id="UP000030647"/>
    </source>
</evidence>
<keyword evidence="8" id="KW-1185">Reference proteome</keyword>